<evidence type="ECO:0000313" key="2">
    <source>
        <dbReference type="Proteomes" id="UP000275078"/>
    </source>
</evidence>
<keyword evidence="2" id="KW-1185">Reference proteome</keyword>
<accession>A0A3N4ILS2</accession>
<protein>
    <submittedName>
        <fullName evidence="1">Uncharacterized protein</fullName>
    </submittedName>
</protein>
<evidence type="ECO:0000313" key="1">
    <source>
        <dbReference type="EMBL" id="RPA85141.1"/>
    </source>
</evidence>
<name>A0A3N4ILS2_ASCIM</name>
<reference evidence="1 2" key="1">
    <citation type="journal article" date="2018" name="Nat. Ecol. Evol.">
        <title>Pezizomycetes genomes reveal the molecular basis of ectomycorrhizal truffle lifestyle.</title>
        <authorList>
            <person name="Murat C."/>
            <person name="Payen T."/>
            <person name="Noel B."/>
            <person name="Kuo A."/>
            <person name="Morin E."/>
            <person name="Chen J."/>
            <person name="Kohler A."/>
            <person name="Krizsan K."/>
            <person name="Balestrini R."/>
            <person name="Da Silva C."/>
            <person name="Montanini B."/>
            <person name="Hainaut M."/>
            <person name="Levati E."/>
            <person name="Barry K.W."/>
            <person name="Belfiori B."/>
            <person name="Cichocki N."/>
            <person name="Clum A."/>
            <person name="Dockter R.B."/>
            <person name="Fauchery L."/>
            <person name="Guy J."/>
            <person name="Iotti M."/>
            <person name="Le Tacon F."/>
            <person name="Lindquist E.A."/>
            <person name="Lipzen A."/>
            <person name="Malagnac F."/>
            <person name="Mello A."/>
            <person name="Molinier V."/>
            <person name="Miyauchi S."/>
            <person name="Poulain J."/>
            <person name="Riccioni C."/>
            <person name="Rubini A."/>
            <person name="Sitrit Y."/>
            <person name="Splivallo R."/>
            <person name="Traeger S."/>
            <person name="Wang M."/>
            <person name="Zifcakova L."/>
            <person name="Wipf D."/>
            <person name="Zambonelli A."/>
            <person name="Paolocci F."/>
            <person name="Nowrousian M."/>
            <person name="Ottonello S."/>
            <person name="Baldrian P."/>
            <person name="Spatafora J.W."/>
            <person name="Henrissat B."/>
            <person name="Nagy L.G."/>
            <person name="Aury J.M."/>
            <person name="Wincker P."/>
            <person name="Grigoriev I.V."/>
            <person name="Bonfante P."/>
            <person name="Martin F.M."/>
        </authorList>
    </citation>
    <scope>NUCLEOTIDE SEQUENCE [LARGE SCALE GENOMIC DNA]</scope>
    <source>
        <strain evidence="1 2">RN42</strain>
    </source>
</reference>
<sequence length="286" mass="32119">MRGIEGAVSQAVEAGYCKQSSVRVSGSSTLSVQETERITRALYNFLAASKYLHKCRFYNNEHVRQARWPNDDPVVRDENGSFIVNDLDPMSTGNDYHSGRLFDAKGILEELSIEDHIQVVSVFNLIMQIEPGRGDGFRSGIRCLAYLSISATGSPVFSMLLSTLHHRLLNPVERNGDFAINRAARKRIYGFMKDAPALWDATQDRMAALIESMQAPKYGFDLGKMDQEKCYFLPARSKIALVLGNQEDSVVEVCEDKEIYFPANNGSSLRKDANPNVIDGWILRVW</sequence>
<organism evidence="1 2">
    <name type="scientific">Ascobolus immersus RN42</name>
    <dbReference type="NCBI Taxonomy" id="1160509"/>
    <lineage>
        <taxon>Eukaryota</taxon>
        <taxon>Fungi</taxon>
        <taxon>Dikarya</taxon>
        <taxon>Ascomycota</taxon>
        <taxon>Pezizomycotina</taxon>
        <taxon>Pezizomycetes</taxon>
        <taxon>Pezizales</taxon>
        <taxon>Ascobolaceae</taxon>
        <taxon>Ascobolus</taxon>
    </lineage>
</organism>
<dbReference type="AlphaFoldDB" id="A0A3N4ILS2"/>
<proteinExistence type="predicted"/>
<gene>
    <name evidence="1" type="ORF">BJ508DRAFT_322971</name>
</gene>
<dbReference type="Proteomes" id="UP000275078">
    <property type="component" value="Unassembled WGS sequence"/>
</dbReference>
<dbReference type="EMBL" id="ML119655">
    <property type="protein sequence ID" value="RPA85141.1"/>
    <property type="molecule type" value="Genomic_DNA"/>
</dbReference>